<evidence type="ECO:0000313" key="1">
    <source>
        <dbReference type="EMBL" id="RPA76437.1"/>
    </source>
</evidence>
<dbReference type="Proteomes" id="UP000275078">
    <property type="component" value="Unassembled WGS sequence"/>
</dbReference>
<organism evidence="1 2">
    <name type="scientific">Ascobolus immersus RN42</name>
    <dbReference type="NCBI Taxonomy" id="1160509"/>
    <lineage>
        <taxon>Eukaryota</taxon>
        <taxon>Fungi</taxon>
        <taxon>Dikarya</taxon>
        <taxon>Ascomycota</taxon>
        <taxon>Pezizomycotina</taxon>
        <taxon>Pezizomycetes</taxon>
        <taxon>Pezizales</taxon>
        <taxon>Ascobolaceae</taxon>
        <taxon>Ascobolus</taxon>
    </lineage>
</organism>
<evidence type="ECO:0000313" key="2">
    <source>
        <dbReference type="Proteomes" id="UP000275078"/>
    </source>
</evidence>
<gene>
    <name evidence="1" type="ORF">BJ508DRAFT_331109</name>
</gene>
<dbReference type="AlphaFoldDB" id="A0A3N4HT15"/>
<dbReference type="EMBL" id="ML119744">
    <property type="protein sequence ID" value="RPA76437.1"/>
    <property type="molecule type" value="Genomic_DNA"/>
</dbReference>
<reference evidence="1 2" key="1">
    <citation type="journal article" date="2018" name="Nat. Ecol. Evol.">
        <title>Pezizomycetes genomes reveal the molecular basis of ectomycorrhizal truffle lifestyle.</title>
        <authorList>
            <person name="Murat C."/>
            <person name="Payen T."/>
            <person name="Noel B."/>
            <person name="Kuo A."/>
            <person name="Morin E."/>
            <person name="Chen J."/>
            <person name="Kohler A."/>
            <person name="Krizsan K."/>
            <person name="Balestrini R."/>
            <person name="Da Silva C."/>
            <person name="Montanini B."/>
            <person name="Hainaut M."/>
            <person name="Levati E."/>
            <person name="Barry K.W."/>
            <person name="Belfiori B."/>
            <person name="Cichocki N."/>
            <person name="Clum A."/>
            <person name="Dockter R.B."/>
            <person name="Fauchery L."/>
            <person name="Guy J."/>
            <person name="Iotti M."/>
            <person name="Le Tacon F."/>
            <person name="Lindquist E.A."/>
            <person name="Lipzen A."/>
            <person name="Malagnac F."/>
            <person name="Mello A."/>
            <person name="Molinier V."/>
            <person name="Miyauchi S."/>
            <person name="Poulain J."/>
            <person name="Riccioni C."/>
            <person name="Rubini A."/>
            <person name="Sitrit Y."/>
            <person name="Splivallo R."/>
            <person name="Traeger S."/>
            <person name="Wang M."/>
            <person name="Zifcakova L."/>
            <person name="Wipf D."/>
            <person name="Zambonelli A."/>
            <person name="Paolocci F."/>
            <person name="Nowrousian M."/>
            <person name="Ottonello S."/>
            <person name="Baldrian P."/>
            <person name="Spatafora J.W."/>
            <person name="Henrissat B."/>
            <person name="Nagy L.G."/>
            <person name="Aury J.M."/>
            <person name="Wincker P."/>
            <person name="Grigoriev I.V."/>
            <person name="Bonfante P."/>
            <person name="Martin F.M."/>
        </authorList>
    </citation>
    <scope>NUCLEOTIDE SEQUENCE [LARGE SCALE GENOMIC DNA]</scope>
    <source>
        <strain evidence="1 2">RN42</strain>
    </source>
</reference>
<protein>
    <submittedName>
        <fullName evidence="1">Uncharacterized protein</fullName>
    </submittedName>
</protein>
<proteinExistence type="predicted"/>
<name>A0A3N4HT15_ASCIM</name>
<accession>A0A3N4HT15</accession>
<sequence length="581" mass="66092">MSKEANDRPEKLAADAAYYERLAILHHWYHFRRETELYESLPIPSEFKDNQFVLTSRVKRRLSSSMRAMADIHLPVADALALFSVHSGNSSSVVYGESHLSDAAAVHLKQVGPDEVNMRLAKNIMDQESAERAERLTEEFNVRIKQWYAVVQRAGPEKRLLAEQDAQHAALLGVICEICKPKMLTAADAVPWSSLVNSDTGLLGIFEGSETSENDEPDALSRMTEAGQITPDVTAMIFFETVGKNFDLGDARLLALASRYSMKLSELCVLTFRNLDRVRISEKIRWAGKDSTPEETGSFWIWMAMLSAICSSNYINFYASRSKAASTWKNFLLYSRKLSAYFEGLRTVWNFLVQPVEKGLPPMKLSLTVIPGPPSTHLTSMCTSARTLCKVVNDFIRNNDVAKDSREEISEVVMEDVFPYRRLSEPEEYRKPTPYHAELRIADLLLEEGATFAVIGTSEGSCFTCGTALDVWRETRGVNYYTSSSRDWIDLSLLPENEAVRLKVRERIDKLLMIMVRQIQKAELRNKKYVVDGSESAMDCYAMAETFRRWFEDIGFGKEAKENFELWQAKDRLELEQETDD</sequence>
<keyword evidence="2" id="KW-1185">Reference proteome</keyword>